<sequence length="291" mass="31457">MDDTVQNKPVFLTTREVADLLRVKERKVYDLAATEDIPHRRITGKLLFPADEIDAWLNASGPRKTVRPNVVAGSHDPLLDWAVKASNCGLATRLEGSQNGLELFLTGEAALAGLHMPDTNGWNVNGVAARNPANSVLISWAKRARGLLVSSELDVSGSDIAALRGKRLVLRQQGSGSFAFLQKLLAKAGIGIDAFATAPNTAHTESDAAASVALGEADVAVGIEAMANQFKLRFLPLAEECFDLLIDQRAYFTEPVQQLFSFARTSTFNERATSLGGYDLSEHGQVRWLSP</sequence>
<feature type="domain" description="Helix-turn-helix" evidence="2">
    <location>
        <begin position="11"/>
        <end position="59"/>
    </location>
</feature>
<dbReference type="Proteomes" id="UP001157914">
    <property type="component" value="Unassembled WGS sequence"/>
</dbReference>
<dbReference type="InterPro" id="IPR010093">
    <property type="entry name" value="SinI_DNA-bd"/>
</dbReference>
<dbReference type="SUPFAM" id="SSF53850">
    <property type="entry name" value="Periplasmic binding protein-like II"/>
    <property type="match status" value="1"/>
</dbReference>
<dbReference type="InterPro" id="IPR024370">
    <property type="entry name" value="PBP_domain"/>
</dbReference>
<evidence type="ECO:0000313" key="3">
    <source>
        <dbReference type="EMBL" id="SMP36586.1"/>
    </source>
</evidence>
<accession>A0ABY1PLE8</accession>
<dbReference type="Pfam" id="PF12728">
    <property type="entry name" value="HTH_17"/>
    <property type="match status" value="1"/>
</dbReference>
<organism evidence="3 4">
    <name type="scientific">Roseibium denhamense</name>
    <dbReference type="NCBI Taxonomy" id="76305"/>
    <lineage>
        <taxon>Bacteria</taxon>
        <taxon>Pseudomonadati</taxon>
        <taxon>Pseudomonadota</taxon>
        <taxon>Alphaproteobacteria</taxon>
        <taxon>Hyphomicrobiales</taxon>
        <taxon>Stappiaceae</taxon>
        <taxon>Roseibium</taxon>
    </lineage>
</organism>
<evidence type="ECO:0000259" key="1">
    <source>
        <dbReference type="Pfam" id="PF12727"/>
    </source>
</evidence>
<dbReference type="InterPro" id="IPR041657">
    <property type="entry name" value="HTH_17"/>
</dbReference>
<dbReference type="Gene3D" id="3.40.190.10">
    <property type="entry name" value="Periplasmic binding protein-like II"/>
    <property type="match status" value="1"/>
</dbReference>
<evidence type="ECO:0000313" key="4">
    <source>
        <dbReference type="Proteomes" id="UP001157914"/>
    </source>
</evidence>
<dbReference type="Pfam" id="PF12727">
    <property type="entry name" value="PBP_like"/>
    <property type="match status" value="1"/>
</dbReference>
<gene>
    <name evidence="3" type="ORF">SAMN06265374_4211</name>
</gene>
<reference evidence="3 4" key="1">
    <citation type="submission" date="2017-05" db="EMBL/GenBank/DDBJ databases">
        <authorList>
            <person name="Varghese N."/>
            <person name="Submissions S."/>
        </authorList>
    </citation>
    <scope>NUCLEOTIDE SEQUENCE [LARGE SCALE GENOMIC DNA]</scope>
    <source>
        <strain evidence="3 4">DSM 15949</strain>
    </source>
</reference>
<comment type="caution">
    <text evidence="3">The sequence shown here is derived from an EMBL/GenBank/DDBJ whole genome shotgun (WGS) entry which is preliminary data.</text>
</comment>
<feature type="domain" description="PBP" evidence="1">
    <location>
        <begin position="85"/>
        <end position="263"/>
    </location>
</feature>
<name>A0ABY1PLE8_9HYPH</name>
<protein>
    <submittedName>
        <fullName evidence="3">DNA binding domain-containing protein, excisionase family</fullName>
    </submittedName>
</protein>
<evidence type="ECO:0000259" key="2">
    <source>
        <dbReference type="Pfam" id="PF12728"/>
    </source>
</evidence>
<dbReference type="NCBIfam" id="TIGR01764">
    <property type="entry name" value="excise"/>
    <property type="match status" value="1"/>
</dbReference>
<dbReference type="PANTHER" id="PTHR38431">
    <property type="entry name" value="BLL2305 PROTEIN"/>
    <property type="match status" value="1"/>
</dbReference>
<proteinExistence type="predicted"/>
<dbReference type="PANTHER" id="PTHR38431:SF1">
    <property type="entry name" value="BLL2305 PROTEIN"/>
    <property type="match status" value="1"/>
</dbReference>
<keyword evidence="4" id="KW-1185">Reference proteome</keyword>
<dbReference type="EMBL" id="FXTT01000007">
    <property type="protein sequence ID" value="SMP36586.1"/>
    <property type="molecule type" value="Genomic_DNA"/>
</dbReference>